<evidence type="ECO:0000313" key="2">
    <source>
        <dbReference type="Proteomes" id="UP000195569"/>
    </source>
</evidence>
<organism evidence="1 2">
    <name type="scientific">Paraburkholderia piptadeniae</name>
    <dbReference type="NCBI Taxonomy" id="1701573"/>
    <lineage>
        <taxon>Bacteria</taxon>
        <taxon>Pseudomonadati</taxon>
        <taxon>Pseudomonadota</taxon>
        <taxon>Betaproteobacteria</taxon>
        <taxon>Burkholderiales</taxon>
        <taxon>Burkholderiaceae</taxon>
        <taxon>Paraburkholderia</taxon>
    </lineage>
</organism>
<sequence>MSVKGLGERQHRAYGVQIGIVNCRGAAQVTLVLGGLLGKNVALEGLTALDGTARTNHEALCSALLGLHLRHDNYSII</sequence>
<dbReference type="AlphaFoldDB" id="A0A1N7RTZ4"/>
<comment type="caution">
    <text evidence="1">The sequence shown here is derived from an EMBL/GenBank/DDBJ whole genome shotgun (WGS) entry which is preliminary data.</text>
</comment>
<proteinExistence type="predicted"/>
<evidence type="ECO:0000313" key="1">
    <source>
        <dbReference type="EMBL" id="SIT38565.1"/>
    </source>
</evidence>
<name>A0A1N7RTZ4_9BURK</name>
<dbReference type="EMBL" id="CYGY02000017">
    <property type="protein sequence ID" value="SIT38565.1"/>
    <property type="molecule type" value="Genomic_DNA"/>
</dbReference>
<protein>
    <submittedName>
        <fullName evidence="1">Uncharacterized protein</fullName>
    </submittedName>
</protein>
<gene>
    <name evidence="1" type="ORF">BN2476_170189</name>
</gene>
<keyword evidence="2" id="KW-1185">Reference proteome</keyword>
<reference evidence="1" key="1">
    <citation type="submission" date="2016-12" db="EMBL/GenBank/DDBJ databases">
        <authorList>
            <person name="Moulin L."/>
        </authorList>
    </citation>
    <scope>NUCLEOTIDE SEQUENCE [LARGE SCALE GENOMIC DNA]</scope>
    <source>
        <strain evidence="1">STM 7183</strain>
    </source>
</reference>
<accession>A0A1N7RTZ4</accession>
<dbReference type="Proteomes" id="UP000195569">
    <property type="component" value="Unassembled WGS sequence"/>
</dbReference>